<dbReference type="InterPro" id="IPR016047">
    <property type="entry name" value="M23ase_b-sheet_dom"/>
</dbReference>
<dbReference type="InterPro" id="IPR011055">
    <property type="entry name" value="Dup_hybrid_motif"/>
</dbReference>
<accession>A0ABX0Z3J1</accession>
<dbReference type="CDD" id="cd12797">
    <property type="entry name" value="M23_peptidase"/>
    <property type="match status" value="1"/>
</dbReference>
<organism evidence="3 4">
    <name type="scientific">Micromonospora thermarum</name>
    <dbReference type="NCBI Taxonomy" id="2720024"/>
    <lineage>
        <taxon>Bacteria</taxon>
        <taxon>Bacillati</taxon>
        <taxon>Actinomycetota</taxon>
        <taxon>Actinomycetes</taxon>
        <taxon>Micromonosporales</taxon>
        <taxon>Micromonosporaceae</taxon>
        <taxon>Micromonospora</taxon>
    </lineage>
</organism>
<reference evidence="3 4" key="1">
    <citation type="submission" date="2020-03" db="EMBL/GenBank/DDBJ databases">
        <title>WGS of actinomycetes isolated from Thailand.</title>
        <authorList>
            <person name="Thawai C."/>
        </authorList>
    </citation>
    <scope>NUCLEOTIDE SEQUENCE [LARGE SCALE GENOMIC DNA]</scope>
    <source>
        <strain evidence="3 4">HSS6-12</strain>
    </source>
</reference>
<dbReference type="SUPFAM" id="SSF51261">
    <property type="entry name" value="Duplicated hybrid motif"/>
    <property type="match status" value="1"/>
</dbReference>
<name>A0ABX0Z3J1_9ACTN</name>
<sequence>MSEGSGPSGDRTLSAADACAALTPLAVVRPVGVVAAAPARPDVAAPAVGSFRWPLPGPPLVVRHFDPPPQPWLSGHRGVDLAATPGALVRAAGAGMVTFAGAVAGRPVVTVTHADGLRTTYEPVRPAVEVGAPVPAGGPIGHLLAGHPGCPVASCLHWGLRRGDVYLDPLALVGRGPVRLLPLDPAAS</sequence>
<dbReference type="Proteomes" id="UP000783871">
    <property type="component" value="Unassembled WGS sequence"/>
</dbReference>
<keyword evidence="1" id="KW-0732">Signal</keyword>
<dbReference type="Pfam" id="PF01551">
    <property type="entry name" value="Peptidase_M23"/>
    <property type="match status" value="1"/>
</dbReference>
<dbReference type="PANTHER" id="PTHR21666">
    <property type="entry name" value="PEPTIDASE-RELATED"/>
    <property type="match status" value="1"/>
</dbReference>
<comment type="caution">
    <text evidence="3">The sequence shown here is derived from an EMBL/GenBank/DDBJ whole genome shotgun (WGS) entry which is preliminary data.</text>
</comment>
<evidence type="ECO:0000259" key="2">
    <source>
        <dbReference type="Pfam" id="PF01551"/>
    </source>
</evidence>
<dbReference type="InterPro" id="IPR050570">
    <property type="entry name" value="Cell_wall_metabolism_enzyme"/>
</dbReference>
<dbReference type="Gene3D" id="2.70.70.10">
    <property type="entry name" value="Glucose Permease (Domain IIA)"/>
    <property type="match status" value="1"/>
</dbReference>
<dbReference type="RefSeq" id="WP_167999217.1">
    <property type="nucleotide sequence ID" value="NZ_JAATEO010000002.1"/>
</dbReference>
<evidence type="ECO:0000313" key="3">
    <source>
        <dbReference type="EMBL" id="NJP30781.1"/>
    </source>
</evidence>
<protein>
    <submittedName>
        <fullName evidence="3">M23 family metallopeptidase</fullName>
    </submittedName>
</protein>
<evidence type="ECO:0000313" key="4">
    <source>
        <dbReference type="Proteomes" id="UP000783871"/>
    </source>
</evidence>
<dbReference type="PANTHER" id="PTHR21666:SF289">
    <property type="entry name" value="L-ALA--D-GLU ENDOPEPTIDASE"/>
    <property type="match status" value="1"/>
</dbReference>
<feature type="domain" description="M23ase beta-sheet core" evidence="2">
    <location>
        <begin position="75"/>
        <end position="169"/>
    </location>
</feature>
<keyword evidence="4" id="KW-1185">Reference proteome</keyword>
<proteinExistence type="predicted"/>
<evidence type="ECO:0000256" key="1">
    <source>
        <dbReference type="ARBA" id="ARBA00022729"/>
    </source>
</evidence>
<dbReference type="EMBL" id="JAATEO010000002">
    <property type="protein sequence ID" value="NJP30781.1"/>
    <property type="molecule type" value="Genomic_DNA"/>
</dbReference>
<gene>
    <name evidence="3" type="ORF">HCJ94_01940</name>
</gene>